<feature type="region of interest" description="Disordered" evidence="2">
    <location>
        <begin position="1"/>
        <end position="36"/>
    </location>
</feature>
<dbReference type="OrthoDB" id="10023951at2759"/>
<feature type="region of interest" description="Disordered" evidence="2">
    <location>
        <begin position="95"/>
        <end position="114"/>
    </location>
</feature>
<dbReference type="GO" id="GO:0007052">
    <property type="term" value="P:mitotic spindle organization"/>
    <property type="evidence" value="ECO:0007669"/>
    <property type="project" value="TreeGrafter"/>
</dbReference>
<dbReference type="Pfam" id="PF03359">
    <property type="entry name" value="GKAP"/>
    <property type="match status" value="1"/>
</dbReference>
<feature type="region of interest" description="Disordered" evidence="2">
    <location>
        <begin position="231"/>
        <end position="288"/>
    </location>
</feature>
<dbReference type="OMA" id="MTPTAFP"/>
<dbReference type="InParanoid" id="A0A3Q1JUH8"/>
<gene>
    <name evidence="3" type="primary">DLGAP5</name>
</gene>
<dbReference type="GO" id="GO:0031616">
    <property type="term" value="C:spindle pole centrosome"/>
    <property type="evidence" value="ECO:0007669"/>
    <property type="project" value="TreeGrafter"/>
</dbReference>
<feature type="region of interest" description="Disordered" evidence="2">
    <location>
        <begin position="164"/>
        <end position="195"/>
    </location>
</feature>
<sequence length="938" mass="102935">MESQFAHLRQRDTSVSMLRVKMSRRRSQSQKENRERAVNIRRQLEKLPELEMSSLDASMAVANMSTIQEKTQIHTKPAKNLAVEERLKQLERWKERKALEKEKKERERKGAFKTGLYHPKDTISTVSLPVVPTAAKRANETKVNIAPPQNTRVTRSMKQQLQVQKPLRTQEENAVPKKAQPSVERLTRSRVPPVKPTVTKTKVCAVEPAVRALSTRSTNRPPVTAAPVVKDKPRAADVRTMRSRAVVKPLPPKSGKERNSKASASNTAEPLVPKEPKLDMQGPEEKPDALCLTSCSEEEDMVVNQAVPDSVPAVDCAEAPNSFAPKDFVFQAPAGLSSFKFEPLTPRSADAFLTPSCSFSLPPVPMYSDEPNEPTPPKSPHRSPPRTSPTMAPPTPDSPLETKHDVPYFRAEIANETDRLTALCVHWESKLEDESIPEEMRDRMRTAVGQARLLMKERFKQFSGLVDDCELGRGEKITTCTDLQGFWDMVYYQVEDVNKKFDALKEAEGRGWVEEHKPPPRQRKVVKKPSAAPAKPTGAKATAAKSRLAAVKAAMKAKQLAAEAEKAANDAANAEDNTCLNSQEPQLQAEAQIPDPVVFDGGLVEGPAKPSGSVRRSSRLSAAVLPQASPCSNSLTPRRVTRRSLVLAKTPIQAVSSPAPTVLASAHLHLTLDQTPVPAPQSQRGTPQSSKKRKDTVNVSLCFSPVKEVLSDDTRPDGITAQESETMSTQDNTASFPELGTAMPVDTFQPISVAEEQVEPAEAVHLDKPLCPILSLSSCKTPPPFFKGSEPSSFLSFTLSPCVTPSQPSISSHTAAQSSVEEQEPVCRTPDSSVVEEIPGLDFERYLQPSQRCSISPRDTVAIETLDVEMESPRGQSEDLLTQQEPALSAVPSVLTLQSPQVQTAESALLLFTPDLKDRIRQSVCQSDLMVFTPPSNM</sequence>
<dbReference type="GO" id="GO:0051642">
    <property type="term" value="P:centrosome localization"/>
    <property type="evidence" value="ECO:0007669"/>
    <property type="project" value="TreeGrafter"/>
</dbReference>
<evidence type="ECO:0008006" key="5">
    <source>
        <dbReference type="Google" id="ProtNLM"/>
    </source>
</evidence>
<dbReference type="PANTHER" id="PTHR12353">
    <property type="entry name" value="DISKS LARGE-ASSOCIATED PROTEIN DAP SAP90/PSD-95-ASSOCIATED PROTEIN"/>
    <property type="match status" value="1"/>
</dbReference>
<dbReference type="GO" id="GO:0023052">
    <property type="term" value="P:signaling"/>
    <property type="evidence" value="ECO:0007669"/>
    <property type="project" value="InterPro"/>
</dbReference>
<dbReference type="GO" id="GO:0008017">
    <property type="term" value="F:microtubule binding"/>
    <property type="evidence" value="ECO:0007669"/>
    <property type="project" value="TreeGrafter"/>
</dbReference>
<dbReference type="Proteomes" id="UP000265040">
    <property type="component" value="Chromosome 19"/>
</dbReference>
<evidence type="ECO:0000313" key="3">
    <source>
        <dbReference type="Ensembl" id="ENSATEP00000018796.1"/>
    </source>
</evidence>
<organism evidence="3 4">
    <name type="scientific">Anabas testudineus</name>
    <name type="common">Climbing perch</name>
    <name type="synonym">Anthias testudineus</name>
    <dbReference type="NCBI Taxonomy" id="64144"/>
    <lineage>
        <taxon>Eukaryota</taxon>
        <taxon>Metazoa</taxon>
        <taxon>Chordata</taxon>
        <taxon>Craniata</taxon>
        <taxon>Vertebrata</taxon>
        <taxon>Euteleostomi</taxon>
        <taxon>Actinopterygii</taxon>
        <taxon>Neopterygii</taxon>
        <taxon>Teleostei</taxon>
        <taxon>Neoteleostei</taxon>
        <taxon>Acanthomorphata</taxon>
        <taxon>Anabantaria</taxon>
        <taxon>Anabantiformes</taxon>
        <taxon>Anabantoidei</taxon>
        <taxon>Anabantidae</taxon>
        <taxon>Anabas</taxon>
    </lineage>
</organism>
<feature type="region of interest" description="Disordered" evidence="2">
    <location>
        <begin position="806"/>
        <end position="831"/>
    </location>
</feature>
<feature type="compositionally biased region" description="Basic and acidic residues" evidence="2">
    <location>
        <begin position="95"/>
        <end position="110"/>
    </location>
</feature>
<reference evidence="3" key="2">
    <citation type="submission" date="2025-08" db="UniProtKB">
        <authorList>
            <consortium name="Ensembl"/>
        </authorList>
    </citation>
    <scope>IDENTIFICATION</scope>
</reference>
<evidence type="ECO:0000256" key="1">
    <source>
        <dbReference type="ARBA" id="ARBA00008839"/>
    </source>
</evidence>
<dbReference type="AlphaFoldDB" id="A0A3Q1JUH8"/>
<keyword evidence="4" id="KW-1185">Reference proteome</keyword>
<dbReference type="Ensembl" id="ENSATET00000019112.3">
    <property type="protein sequence ID" value="ENSATEP00000018796.1"/>
    <property type="gene ID" value="ENSATEG00000013083.3"/>
</dbReference>
<dbReference type="GeneID" id="113156359"/>
<dbReference type="GO" id="GO:0005634">
    <property type="term" value="C:nucleus"/>
    <property type="evidence" value="ECO:0007669"/>
    <property type="project" value="TreeGrafter"/>
</dbReference>
<feature type="compositionally biased region" description="Basic and acidic residues" evidence="2">
    <location>
        <begin position="272"/>
        <end position="288"/>
    </location>
</feature>
<feature type="region of interest" description="Disordered" evidence="2">
    <location>
        <begin position="363"/>
        <end position="403"/>
    </location>
</feature>
<proteinExistence type="inferred from homology"/>
<dbReference type="InterPro" id="IPR005026">
    <property type="entry name" value="SAPAP"/>
</dbReference>
<feature type="compositionally biased region" description="Polar residues" evidence="2">
    <location>
        <begin position="806"/>
        <end position="820"/>
    </location>
</feature>
<feature type="region of interest" description="Disordered" evidence="2">
    <location>
        <begin position="513"/>
        <end position="543"/>
    </location>
</feature>
<feature type="compositionally biased region" description="Basic and acidic residues" evidence="2">
    <location>
        <begin position="231"/>
        <end position="240"/>
    </location>
</feature>
<evidence type="ECO:0000313" key="4">
    <source>
        <dbReference type="Proteomes" id="UP000265040"/>
    </source>
</evidence>
<dbReference type="GO" id="GO:0007346">
    <property type="term" value="P:regulation of mitotic cell cycle"/>
    <property type="evidence" value="ECO:0007669"/>
    <property type="project" value="TreeGrafter"/>
</dbReference>
<dbReference type="GO" id="GO:0051382">
    <property type="term" value="P:kinetochore assembly"/>
    <property type="evidence" value="ECO:0007669"/>
    <property type="project" value="TreeGrafter"/>
</dbReference>
<reference evidence="3" key="3">
    <citation type="submission" date="2025-09" db="UniProtKB">
        <authorList>
            <consortium name="Ensembl"/>
        </authorList>
    </citation>
    <scope>IDENTIFICATION</scope>
</reference>
<comment type="similarity">
    <text evidence="1">Belongs to the SAPAP family.</text>
</comment>
<dbReference type="GO" id="GO:0007059">
    <property type="term" value="P:chromosome segregation"/>
    <property type="evidence" value="ECO:0007669"/>
    <property type="project" value="TreeGrafter"/>
</dbReference>
<name>A0A3Q1JUH8_ANATE</name>
<feature type="region of interest" description="Disordered" evidence="2">
    <location>
        <begin position="675"/>
        <end position="696"/>
    </location>
</feature>
<feature type="compositionally biased region" description="Low complexity" evidence="2">
    <location>
        <begin position="528"/>
        <end position="543"/>
    </location>
</feature>
<evidence type="ECO:0000256" key="2">
    <source>
        <dbReference type="SAM" id="MobiDB-lite"/>
    </source>
</evidence>
<dbReference type="PANTHER" id="PTHR12353:SF1">
    <property type="entry name" value="DISKS LARGE-ASSOCIATED PROTEIN 5"/>
    <property type="match status" value="1"/>
</dbReference>
<accession>A0A3Q1JUH8</accession>
<dbReference type="STRING" id="64144.ENSATEP00000018796"/>
<protein>
    <recommendedName>
        <fullName evidence="5">Discs, large (Drosophila) homolog-associated protein 5</fullName>
    </recommendedName>
</protein>
<feature type="compositionally biased region" description="Polar residues" evidence="2">
    <location>
        <begin position="680"/>
        <end position="689"/>
    </location>
</feature>
<reference evidence="3" key="1">
    <citation type="submission" date="2021-04" db="EMBL/GenBank/DDBJ databases">
        <authorList>
            <consortium name="Wellcome Sanger Institute Data Sharing"/>
        </authorList>
    </citation>
    <scope>NUCLEOTIDE SEQUENCE [LARGE SCALE GENOMIC DNA]</scope>
</reference>
<dbReference type="GeneTree" id="ENSGT00940000158652"/>
<dbReference type="RefSeq" id="XP_026207237.1">
    <property type="nucleotide sequence ID" value="XM_026351452.1"/>
</dbReference>
<dbReference type="GO" id="GO:0005737">
    <property type="term" value="C:cytoplasm"/>
    <property type="evidence" value="ECO:0007669"/>
    <property type="project" value="TreeGrafter"/>
</dbReference>